<reference evidence="5 6" key="1">
    <citation type="submission" date="2018-06" db="EMBL/GenBank/DDBJ databases">
        <title>Genomic Encyclopedia of Type Strains, Phase IV (KMG-V): Genome sequencing to study the core and pangenomes of soil and plant-associated prokaryotes.</title>
        <authorList>
            <person name="Whitman W."/>
        </authorList>
    </citation>
    <scope>NUCLEOTIDE SEQUENCE [LARGE SCALE GENOMIC DNA]</scope>
    <source>
        <strain evidence="5 6">SRCL-318</strain>
        <strain evidence="4 7">SRMrh-85</strain>
    </source>
</reference>
<evidence type="ECO:0000256" key="1">
    <source>
        <dbReference type="ARBA" id="ARBA00022729"/>
    </source>
</evidence>
<dbReference type="GO" id="GO:0030976">
    <property type="term" value="F:thiamine pyrophosphate binding"/>
    <property type="evidence" value="ECO:0007669"/>
    <property type="project" value="TreeGrafter"/>
</dbReference>
<keyword evidence="2" id="KW-0408">Iron</keyword>
<sequence>MRIRKTLTSLFALGLLSCTISNAAHAGQITVYSALESDEIATYLAAAKKALPDVQVNVLRLSTGDLAARMIAESGAPHADAVWGEALTNLLDPRIADQLAPVSGKNVSSLPKQFRDPAGKWFAATGYMAALCVNTDALAAKKLPMPTSWEDLAKPVYKGNVVMPDPASSGTGYLQIAAILQGAGEDKGWQILKGVGANVAQFTPSGSQPCKLARTGEYAVGASFAFVAMQSIKAGFPVKMVIPSKYVGYELEGSGMLKSSTHQADTERFLEWVASPDAAKLYQQYKEIVTTPGIKPTPEQIAEGLPADVSKVLYPMDFAASAKMHDTVLKRFKTDVMH</sequence>
<dbReference type="PANTHER" id="PTHR30006:SF2">
    <property type="entry name" value="ABC TRANSPORTER SUBSTRATE-BINDING PROTEIN"/>
    <property type="match status" value="1"/>
</dbReference>
<proteinExistence type="predicted"/>
<dbReference type="RefSeq" id="WP_181431398.1">
    <property type="nucleotide sequence ID" value="NZ_JACHVZ010000025.1"/>
</dbReference>
<dbReference type="CDD" id="cd13544">
    <property type="entry name" value="PBP2_Fbp_like_1"/>
    <property type="match status" value="1"/>
</dbReference>
<accession>A0A2U0ZWH4</accession>
<evidence type="ECO:0000313" key="4">
    <source>
        <dbReference type="EMBL" id="MBB2932275.1"/>
    </source>
</evidence>
<gene>
    <name evidence="5" type="ORF">C7410_114103</name>
    <name evidence="4" type="ORF">FHX59_006756</name>
</gene>
<dbReference type="PROSITE" id="PS51257">
    <property type="entry name" value="PROKAR_LIPOPROTEIN"/>
    <property type="match status" value="1"/>
</dbReference>
<dbReference type="Pfam" id="PF13343">
    <property type="entry name" value="SBP_bac_6"/>
    <property type="match status" value="1"/>
</dbReference>
<name>A0A2U0ZWH4_9BURK</name>
<dbReference type="GO" id="GO:0015888">
    <property type="term" value="P:thiamine transport"/>
    <property type="evidence" value="ECO:0007669"/>
    <property type="project" value="TreeGrafter"/>
</dbReference>
<feature type="binding site" evidence="2">
    <location>
        <position position="85"/>
    </location>
    <ligand>
        <name>Fe cation</name>
        <dbReference type="ChEBI" id="CHEBI:24875"/>
    </ligand>
</feature>
<protein>
    <submittedName>
        <fullName evidence="5">Iron(III) transport system substrate-binding protein</fullName>
    </submittedName>
</protein>
<evidence type="ECO:0000256" key="3">
    <source>
        <dbReference type="SAM" id="SignalP"/>
    </source>
</evidence>
<dbReference type="EMBL" id="QJSQ01000014">
    <property type="protein sequence ID" value="PYE21462.1"/>
    <property type="molecule type" value="Genomic_DNA"/>
</dbReference>
<feature type="signal peptide" evidence="3">
    <location>
        <begin position="1"/>
        <end position="26"/>
    </location>
</feature>
<dbReference type="InterPro" id="IPR026045">
    <property type="entry name" value="Ferric-bd"/>
</dbReference>
<dbReference type="PANTHER" id="PTHR30006">
    <property type="entry name" value="THIAMINE-BINDING PERIPLASMIC PROTEIN-RELATED"/>
    <property type="match status" value="1"/>
</dbReference>
<dbReference type="Proteomes" id="UP000533533">
    <property type="component" value="Unassembled WGS sequence"/>
</dbReference>
<dbReference type="GO" id="GO:0046872">
    <property type="term" value="F:metal ion binding"/>
    <property type="evidence" value="ECO:0007669"/>
    <property type="project" value="UniProtKB-KW"/>
</dbReference>
<evidence type="ECO:0000313" key="6">
    <source>
        <dbReference type="Proteomes" id="UP000247772"/>
    </source>
</evidence>
<dbReference type="GO" id="GO:0030975">
    <property type="term" value="F:thiamine binding"/>
    <property type="evidence" value="ECO:0007669"/>
    <property type="project" value="TreeGrafter"/>
</dbReference>
<keyword evidence="7" id="KW-1185">Reference proteome</keyword>
<dbReference type="PIRSF" id="PIRSF002825">
    <property type="entry name" value="CfbpA"/>
    <property type="match status" value="1"/>
</dbReference>
<evidence type="ECO:0000313" key="5">
    <source>
        <dbReference type="EMBL" id="PYE21462.1"/>
    </source>
</evidence>
<dbReference type="GO" id="GO:0030288">
    <property type="term" value="C:outer membrane-bounded periplasmic space"/>
    <property type="evidence" value="ECO:0007669"/>
    <property type="project" value="TreeGrafter"/>
</dbReference>
<comment type="caution">
    <text evidence="5">The sequence shown here is derived from an EMBL/GenBank/DDBJ whole genome shotgun (WGS) entry which is preliminary data.</text>
</comment>
<dbReference type="AlphaFoldDB" id="A0A2U0ZWH4"/>
<organism evidence="5 6">
    <name type="scientific">Paraburkholderia silvatlantica</name>
    <dbReference type="NCBI Taxonomy" id="321895"/>
    <lineage>
        <taxon>Bacteria</taxon>
        <taxon>Pseudomonadati</taxon>
        <taxon>Pseudomonadota</taxon>
        <taxon>Betaproteobacteria</taxon>
        <taxon>Burkholderiales</taxon>
        <taxon>Burkholderiaceae</taxon>
        <taxon>Paraburkholderia</taxon>
    </lineage>
</organism>
<dbReference type="SUPFAM" id="SSF53850">
    <property type="entry name" value="Periplasmic binding protein-like II"/>
    <property type="match status" value="1"/>
</dbReference>
<keyword evidence="2" id="KW-0479">Metal-binding</keyword>
<dbReference type="Gene3D" id="3.40.190.10">
    <property type="entry name" value="Periplasmic binding protein-like II"/>
    <property type="match status" value="2"/>
</dbReference>
<dbReference type="EMBL" id="JACHVZ010000025">
    <property type="protein sequence ID" value="MBB2932275.1"/>
    <property type="molecule type" value="Genomic_DNA"/>
</dbReference>
<evidence type="ECO:0000256" key="2">
    <source>
        <dbReference type="PIRSR" id="PIRSR002825-1"/>
    </source>
</evidence>
<dbReference type="Proteomes" id="UP000247772">
    <property type="component" value="Unassembled WGS sequence"/>
</dbReference>
<keyword evidence="1 3" id="KW-0732">Signal</keyword>
<feature type="chain" id="PRO_5030057675" evidence="3">
    <location>
        <begin position="27"/>
        <end position="338"/>
    </location>
</feature>
<evidence type="ECO:0000313" key="7">
    <source>
        <dbReference type="Proteomes" id="UP000533533"/>
    </source>
</evidence>